<organism evidence="2 3">
    <name type="scientific">Adiantum capillus-veneris</name>
    <name type="common">Maidenhair fern</name>
    <dbReference type="NCBI Taxonomy" id="13818"/>
    <lineage>
        <taxon>Eukaryota</taxon>
        <taxon>Viridiplantae</taxon>
        <taxon>Streptophyta</taxon>
        <taxon>Embryophyta</taxon>
        <taxon>Tracheophyta</taxon>
        <taxon>Polypodiopsida</taxon>
        <taxon>Polypodiidae</taxon>
        <taxon>Polypodiales</taxon>
        <taxon>Pteridineae</taxon>
        <taxon>Pteridaceae</taxon>
        <taxon>Vittarioideae</taxon>
        <taxon>Adiantum</taxon>
    </lineage>
</organism>
<dbReference type="AlphaFoldDB" id="A0A9D4ZM92"/>
<protein>
    <submittedName>
        <fullName evidence="2">Uncharacterized protein</fullName>
    </submittedName>
</protein>
<evidence type="ECO:0000313" key="3">
    <source>
        <dbReference type="Proteomes" id="UP000886520"/>
    </source>
</evidence>
<proteinExistence type="predicted"/>
<keyword evidence="3" id="KW-1185">Reference proteome</keyword>
<keyword evidence="1" id="KW-0812">Transmembrane</keyword>
<sequence>MSCSTLIGCSPAIFQVLRLPMPDCDGEGVVAGCSLPSTHGMRNAGFRCFPTLASMAPQYCPYNHLLTALGFGISIGSIRSCMLMIAAFLLVNFWMFQ</sequence>
<dbReference type="Proteomes" id="UP000886520">
    <property type="component" value="Chromosome 4"/>
</dbReference>
<accession>A0A9D4ZM92</accession>
<keyword evidence="1" id="KW-0472">Membrane</keyword>
<dbReference type="EMBL" id="JABFUD020000004">
    <property type="protein sequence ID" value="KAI5080634.1"/>
    <property type="molecule type" value="Genomic_DNA"/>
</dbReference>
<gene>
    <name evidence="2" type="ORF">GOP47_0003817</name>
</gene>
<evidence type="ECO:0000313" key="2">
    <source>
        <dbReference type="EMBL" id="KAI5080634.1"/>
    </source>
</evidence>
<feature type="transmembrane region" description="Helical" evidence="1">
    <location>
        <begin position="71"/>
        <end position="96"/>
    </location>
</feature>
<evidence type="ECO:0000256" key="1">
    <source>
        <dbReference type="SAM" id="Phobius"/>
    </source>
</evidence>
<keyword evidence="1" id="KW-1133">Transmembrane helix</keyword>
<comment type="caution">
    <text evidence="2">The sequence shown here is derived from an EMBL/GenBank/DDBJ whole genome shotgun (WGS) entry which is preliminary data.</text>
</comment>
<reference evidence="2" key="1">
    <citation type="submission" date="2021-01" db="EMBL/GenBank/DDBJ databases">
        <title>Adiantum capillus-veneris genome.</title>
        <authorList>
            <person name="Fang Y."/>
            <person name="Liao Q."/>
        </authorList>
    </citation>
    <scope>NUCLEOTIDE SEQUENCE</scope>
    <source>
        <strain evidence="2">H3</strain>
        <tissue evidence="2">Leaf</tissue>
    </source>
</reference>
<name>A0A9D4ZM92_ADICA</name>